<keyword evidence="1" id="KW-1133">Transmembrane helix</keyword>
<dbReference type="Proteomes" id="UP000671910">
    <property type="component" value="Chromosome"/>
</dbReference>
<gene>
    <name evidence="2" type="ORF">GMI68_07685</name>
    <name evidence="3" type="ORF">J7S26_08270</name>
</gene>
<dbReference type="KEGG" id="ebz:J7S26_08270"/>
<dbReference type="EMBL" id="CP072829">
    <property type="protein sequence ID" value="QTU85261.1"/>
    <property type="molecule type" value="Genomic_DNA"/>
</dbReference>
<protein>
    <submittedName>
        <fullName evidence="3">DUF4860 domain-containing protein</fullName>
    </submittedName>
</protein>
<proteinExistence type="predicted"/>
<accession>A0A9E6MTB8</accession>
<dbReference type="Proteomes" id="UP000636394">
    <property type="component" value="Unassembled WGS sequence"/>
</dbReference>
<dbReference type="AlphaFoldDB" id="A0A9E6MTB8"/>
<evidence type="ECO:0000313" key="2">
    <source>
        <dbReference type="EMBL" id="NHM14641.1"/>
    </source>
</evidence>
<evidence type="ECO:0000256" key="1">
    <source>
        <dbReference type="SAM" id="Phobius"/>
    </source>
</evidence>
<keyword evidence="1" id="KW-0812">Transmembrane</keyword>
<dbReference type="InterPro" id="IPR032340">
    <property type="entry name" value="DUF4860"/>
</dbReference>
<sequence length="161" mass="16975">MVGPANRGVDSQSFGRVFTVILFVMFIGLLLLAIMAGTLVYKNLSTMSSVANDSRVALSLLANSVRGVDAAGAVGVGVGPEGNALVLTETFPSGTFETRIYLYKGQVMQEYAVAGAEYAPERATPVVDSKTFEFEYADGLLSLTTDHGTAEVALRTLRGGE</sequence>
<reference evidence="3" key="2">
    <citation type="submission" date="2021-04" db="EMBL/GenBank/DDBJ databases">
        <title>Novel species in family Eggerthellaceae.</title>
        <authorList>
            <person name="Zhang G."/>
        </authorList>
    </citation>
    <scope>NUCLEOTIDE SEQUENCE</scope>
    <source>
        <strain evidence="3">Zg-886</strain>
    </source>
</reference>
<feature type="transmembrane region" description="Helical" evidence="1">
    <location>
        <begin position="20"/>
        <end position="41"/>
    </location>
</feature>
<reference evidence="2 4" key="1">
    <citation type="submission" date="2019-11" db="EMBL/GenBank/DDBJ databases">
        <title>Eggerthellaceae novel genus isolated from the rectal contents of marmort.</title>
        <authorList>
            <person name="Zhang G."/>
        </authorList>
    </citation>
    <scope>NUCLEOTIDE SEQUENCE [LARGE SCALE GENOMIC DNA]</scope>
    <source>
        <strain evidence="4">zg-886</strain>
        <strain evidence="2">Zg-886</strain>
    </source>
</reference>
<keyword evidence="1" id="KW-0472">Membrane</keyword>
<evidence type="ECO:0000313" key="4">
    <source>
        <dbReference type="Proteomes" id="UP000636394"/>
    </source>
</evidence>
<evidence type="ECO:0000313" key="5">
    <source>
        <dbReference type="Proteomes" id="UP000671910"/>
    </source>
</evidence>
<evidence type="ECO:0000313" key="3">
    <source>
        <dbReference type="EMBL" id="QTU85261.1"/>
    </source>
</evidence>
<keyword evidence="4" id="KW-1185">Reference proteome</keyword>
<organism evidence="3 5">
    <name type="scientific">Xiamenia xianingshaonis</name>
    <dbReference type="NCBI Taxonomy" id="2682776"/>
    <lineage>
        <taxon>Bacteria</taxon>
        <taxon>Bacillati</taxon>
        <taxon>Actinomycetota</taxon>
        <taxon>Coriobacteriia</taxon>
        <taxon>Eggerthellales</taxon>
        <taxon>Eggerthellaceae</taxon>
        <taxon>Xiamenia</taxon>
    </lineage>
</organism>
<dbReference type="EMBL" id="WPCR01000009">
    <property type="protein sequence ID" value="NHM14641.1"/>
    <property type="molecule type" value="Genomic_DNA"/>
</dbReference>
<dbReference type="Pfam" id="PF16152">
    <property type="entry name" value="DUF4860"/>
    <property type="match status" value="1"/>
</dbReference>
<name>A0A9E6MTB8_9ACTN</name>